<feature type="compositionally biased region" description="Acidic residues" evidence="5">
    <location>
        <begin position="169"/>
        <end position="179"/>
    </location>
</feature>
<name>A0A9D3M5B7_ANGAN</name>
<dbReference type="GO" id="GO:0006355">
    <property type="term" value="P:regulation of DNA-templated transcription"/>
    <property type="evidence" value="ECO:0007669"/>
    <property type="project" value="TreeGrafter"/>
</dbReference>
<evidence type="ECO:0000313" key="6">
    <source>
        <dbReference type="EMBL" id="KAG5842791.1"/>
    </source>
</evidence>
<feature type="region of interest" description="Disordered" evidence="5">
    <location>
        <begin position="1003"/>
        <end position="1066"/>
    </location>
</feature>
<dbReference type="EMBL" id="JAFIRN010000009">
    <property type="protein sequence ID" value="KAG5842791.1"/>
    <property type="molecule type" value="Genomic_DNA"/>
</dbReference>
<proteinExistence type="predicted"/>
<feature type="coiled-coil region" evidence="4">
    <location>
        <begin position="522"/>
        <end position="549"/>
    </location>
</feature>
<feature type="region of interest" description="Disordered" evidence="5">
    <location>
        <begin position="1"/>
        <end position="179"/>
    </location>
</feature>
<sequence length="1066" mass="115890">MSLAKKRRTATPNSSPPRPKARKKEEESETGPPVSHNAPRGDTDKSAAAAAPGERGQGTVCDVPPPARRSARFKCPPLEPGGEVLAGQAGIAPPPGDAQNGEEPEPSGSPSQRPLLAQEDSDMSLIITLEDEQRGRRRRRRRKGGVKRKRGGASGEEGGAEGSGSGQEGESEGPEESQIEVEIDSQLDRELESKSRQHNLTSANVRNIIHEVITNEHVVAMMKAAINETEAIPVFEPKMTRSKLKEVVEKGVVIPTWSISPMKKPNEQKAPQFVDIPLEEEDSSDEEYRPDEDEEDETAEESDIESTASSPRGSKGALARMVAEGDEDRSCSPTQRLRKSRHLRVEAVPMGPHPRNLLAPSAPRAPPECSFMEKLHAVEEELAISPICLEPYQALSGAAEGASVMACRTRSKRTLRDVPLGRLEAELRAPDITPDMYDCGSAPEDREWTHWLQGLMTSDMENDEEGDDDDDPEYNFLADIDEPDLEDYRNDRAVRITKKEVSDLMEELFKTLFGRRFEDPPAAVLTERHRTVKQQLEALRRHRHLLESQGGGPVLLGRPCALILTHAQKAQLQQQVQQHVQLLTQVHMLTSPVEALQSETATTRLFLSELESFAERGERARGAAEPGFASAFRACNLQGALSLLQEVNLSPEPPHPTHRSPDHRAGGRSSSLLPPQLAWLLATRPVFILVVLGLRNFSETRSPYELVCEYLIRGKGAKQLRKHVLNMCHRRPRDNVIKFYVERKMVPPMTLACGEVKPGEQRPPVEREGTGMPPWLRKSIRHIHEAVMDYNHFPLEAPPPPAKPSYTFPPNTRYPPTLPPVLTLHPFGFRRQRPVSVEAGCAPVPDPWLALQVLTVPAGGALRVPEGLARAGVATVVSGGAKEAGQSGAVHHGVPPAVIINVTAPLATAVVCPAPSCERLAGFVSEAPPPPQEGVALPFSPLALLGKFGRPLLPAPLRENTPPAPPGRTVRRGPSVSNGAPHPGNPQKPRAFWDVVNVLAGPSGEADGGTVGPKLGGLQNQPPSGPRRTLSAPAGVPSTPWSAAAPALRPTSSSYPKTVRLRTGCR</sequence>
<feature type="region of interest" description="Disordered" evidence="5">
    <location>
        <begin position="259"/>
        <end position="340"/>
    </location>
</feature>
<feature type="compositionally biased region" description="Gly residues" evidence="5">
    <location>
        <begin position="152"/>
        <end position="167"/>
    </location>
</feature>
<dbReference type="GO" id="GO:0005634">
    <property type="term" value="C:nucleus"/>
    <property type="evidence" value="ECO:0007669"/>
    <property type="project" value="TreeGrafter"/>
</dbReference>
<dbReference type="Proteomes" id="UP001044222">
    <property type="component" value="Chromosome 9"/>
</dbReference>
<keyword evidence="4" id="KW-0175">Coiled coil</keyword>
<gene>
    <name evidence="6" type="ORF">ANANG_G00181480</name>
</gene>
<evidence type="ECO:0000256" key="3">
    <source>
        <dbReference type="ARBA" id="ARBA00023242"/>
    </source>
</evidence>
<feature type="region of interest" description="Disordered" evidence="5">
    <location>
        <begin position="954"/>
        <end position="990"/>
    </location>
</feature>
<dbReference type="GO" id="GO:0003712">
    <property type="term" value="F:transcription coregulator activity"/>
    <property type="evidence" value="ECO:0007669"/>
    <property type="project" value="TreeGrafter"/>
</dbReference>
<feature type="compositionally biased region" description="Acidic residues" evidence="5">
    <location>
        <begin position="277"/>
        <end position="304"/>
    </location>
</feature>
<evidence type="ECO:0000313" key="7">
    <source>
        <dbReference type="Proteomes" id="UP001044222"/>
    </source>
</evidence>
<evidence type="ECO:0000256" key="1">
    <source>
        <dbReference type="ARBA" id="ARBA00023015"/>
    </source>
</evidence>
<dbReference type="PANTHER" id="PTHR16088:SF3">
    <property type="entry name" value="GON-4-LIKE PROTEIN"/>
    <property type="match status" value="1"/>
</dbReference>
<evidence type="ECO:0008006" key="8">
    <source>
        <dbReference type="Google" id="ProtNLM"/>
    </source>
</evidence>
<evidence type="ECO:0000256" key="2">
    <source>
        <dbReference type="ARBA" id="ARBA00023163"/>
    </source>
</evidence>
<accession>A0A9D3M5B7</accession>
<dbReference type="InterPro" id="IPR052435">
    <property type="entry name" value="YY1-Transcr_Regul"/>
</dbReference>
<organism evidence="6 7">
    <name type="scientific">Anguilla anguilla</name>
    <name type="common">European freshwater eel</name>
    <name type="synonym">Muraena anguilla</name>
    <dbReference type="NCBI Taxonomy" id="7936"/>
    <lineage>
        <taxon>Eukaryota</taxon>
        <taxon>Metazoa</taxon>
        <taxon>Chordata</taxon>
        <taxon>Craniata</taxon>
        <taxon>Vertebrata</taxon>
        <taxon>Euteleostomi</taxon>
        <taxon>Actinopterygii</taxon>
        <taxon>Neopterygii</taxon>
        <taxon>Teleostei</taxon>
        <taxon>Anguilliformes</taxon>
        <taxon>Anguillidae</taxon>
        <taxon>Anguilla</taxon>
    </lineage>
</organism>
<keyword evidence="2" id="KW-0804">Transcription</keyword>
<reference evidence="6" key="1">
    <citation type="submission" date="2021-01" db="EMBL/GenBank/DDBJ databases">
        <title>A chromosome-scale assembly of European eel, Anguilla anguilla.</title>
        <authorList>
            <person name="Henkel C."/>
            <person name="Jong-Raadsen S.A."/>
            <person name="Dufour S."/>
            <person name="Weltzien F.-A."/>
            <person name="Palstra A.P."/>
            <person name="Pelster B."/>
            <person name="Spaink H.P."/>
            <person name="Van Den Thillart G.E."/>
            <person name="Jansen H."/>
            <person name="Zahm M."/>
            <person name="Klopp C."/>
            <person name="Cedric C."/>
            <person name="Louis A."/>
            <person name="Berthelot C."/>
            <person name="Parey E."/>
            <person name="Roest Crollius H."/>
            <person name="Montfort J."/>
            <person name="Robinson-Rechavi M."/>
            <person name="Bucao C."/>
            <person name="Bouchez O."/>
            <person name="Gislard M."/>
            <person name="Lluch J."/>
            <person name="Milhes M."/>
            <person name="Lampietro C."/>
            <person name="Lopez Roques C."/>
            <person name="Donnadieu C."/>
            <person name="Braasch I."/>
            <person name="Desvignes T."/>
            <person name="Postlethwait J."/>
            <person name="Bobe J."/>
            <person name="Guiguen Y."/>
            <person name="Dirks R."/>
        </authorList>
    </citation>
    <scope>NUCLEOTIDE SEQUENCE</scope>
    <source>
        <strain evidence="6">Tag_6206</strain>
        <tissue evidence="6">Liver</tissue>
    </source>
</reference>
<protein>
    <recommendedName>
        <fullName evidence="8">Myb-like domain-containing protein</fullName>
    </recommendedName>
</protein>
<feature type="compositionally biased region" description="Gly residues" evidence="5">
    <location>
        <begin position="1006"/>
        <end position="1015"/>
    </location>
</feature>
<feature type="region of interest" description="Disordered" evidence="5">
    <location>
        <begin position="648"/>
        <end position="669"/>
    </location>
</feature>
<evidence type="ECO:0000256" key="4">
    <source>
        <dbReference type="SAM" id="Coils"/>
    </source>
</evidence>
<feature type="compositionally biased region" description="Basic residues" evidence="5">
    <location>
        <begin position="135"/>
        <end position="151"/>
    </location>
</feature>
<evidence type="ECO:0000256" key="5">
    <source>
        <dbReference type="SAM" id="MobiDB-lite"/>
    </source>
</evidence>
<keyword evidence="3" id="KW-0539">Nucleus</keyword>
<keyword evidence="7" id="KW-1185">Reference proteome</keyword>
<dbReference type="PANTHER" id="PTHR16088">
    <property type="entry name" value="YY1 ASSOCIATED PROTEIN-RELATED"/>
    <property type="match status" value="1"/>
</dbReference>
<comment type="caution">
    <text evidence="6">The sequence shown here is derived from an EMBL/GenBank/DDBJ whole genome shotgun (WGS) entry which is preliminary data.</text>
</comment>
<dbReference type="AlphaFoldDB" id="A0A9D3M5B7"/>
<keyword evidence="1" id="KW-0805">Transcription regulation</keyword>